<sequence>MAVAKQNSITAEQEDCASKTAMDASGYTERTNQIFKSHAKSQTYFHDQQLIRKKRKEVPRPQ</sequence>
<name>A0AAD5MEF6_PARTN</name>
<dbReference type="Proteomes" id="UP001196413">
    <property type="component" value="Unassembled WGS sequence"/>
</dbReference>
<organism evidence="2 3">
    <name type="scientific">Parelaphostrongylus tenuis</name>
    <name type="common">Meningeal worm</name>
    <dbReference type="NCBI Taxonomy" id="148309"/>
    <lineage>
        <taxon>Eukaryota</taxon>
        <taxon>Metazoa</taxon>
        <taxon>Ecdysozoa</taxon>
        <taxon>Nematoda</taxon>
        <taxon>Chromadorea</taxon>
        <taxon>Rhabditida</taxon>
        <taxon>Rhabditina</taxon>
        <taxon>Rhabditomorpha</taxon>
        <taxon>Strongyloidea</taxon>
        <taxon>Metastrongylidae</taxon>
        <taxon>Parelaphostrongylus</taxon>
    </lineage>
</organism>
<feature type="compositionally biased region" description="Polar residues" evidence="1">
    <location>
        <begin position="1"/>
        <end position="11"/>
    </location>
</feature>
<feature type="region of interest" description="Disordered" evidence="1">
    <location>
        <begin position="1"/>
        <end position="24"/>
    </location>
</feature>
<feature type="region of interest" description="Disordered" evidence="1">
    <location>
        <begin position="38"/>
        <end position="62"/>
    </location>
</feature>
<evidence type="ECO:0000313" key="3">
    <source>
        <dbReference type="Proteomes" id="UP001196413"/>
    </source>
</evidence>
<comment type="caution">
    <text evidence="2">The sequence shown here is derived from an EMBL/GenBank/DDBJ whole genome shotgun (WGS) entry which is preliminary data.</text>
</comment>
<reference evidence="2" key="1">
    <citation type="submission" date="2021-06" db="EMBL/GenBank/DDBJ databases">
        <title>Parelaphostrongylus tenuis whole genome reference sequence.</title>
        <authorList>
            <person name="Garwood T.J."/>
            <person name="Larsen P.A."/>
            <person name="Fountain-Jones N.M."/>
            <person name="Garbe J.R."/>
            <person name="Macchietto M.G."/>
            <person name="Kania S.A."/>
            <person name="Gerhold R.W."/>
            <person name="Richards J.E."/>
            <person name="Wolf T.M."/>
        </authorList>
    </citation>
    <scope>NUCLEOTIDE SEQUENCE</scope>
    <source>
        <strain evidence="2">MNPRO001-30</strain>
        <tissue evidence="2">Meninges</tissue>
    </source>
</reference>
<dbReference type="AlphaFoldDB" id="A0AAD5MEF6"/>
<evidence type="ECO:0000313" key="2">
    <source>
        <dbReference type="EMBL" id="KAJ1346171.1"/>
    </source>
</evidence>
<accession>A0AAD5MEF6</accession>
<feature type="compositionally biased region" description="Basic residues" evidence="1">
    <location>
        <begin position="51"/>
        <end position="62"/>
    </location>
</feature>
<evidence type="ECO:0000256" key="1">
    <source>
        <dbReference type="SAM" id="MobiDB-lite"/>
    </source>
</evidence>
<proteinExistence type="predicted"/>
<keyword evidence="3" id="KW-1185">Reference proteome</keyword>
<gene>
    <name evidence="2" type="ORF">KIN20_000891</name>
</gene>
<protein>
    <submittedName>
        <fullName evidence="2">Uncharacterized protein</fullName>
    </submittedName>
</protein>
<dbReference type="EMBL" id="JAHQIW010000119">
    <property type="protein sequence ID" value="KAJ1346171.1"/>
    <property type="molecule type" value="Genomic_DNA"/>
</dbReference>